<accession>A0ABT3IMF4</accession>
<proteinExistence type="predicted"/>
<comment type="caution">
    <text evidence="2">The sequence shown here is derived from an EMBL/GenBank/DDBJ whole genome shotgun (WGS) entry which is preliminary data.</text>
</comment>
<gene>
    <name evidence="2" type="ORF">OL497_14565</name>
</gene>
<feature type="chain" id="PRO_5047215611" evidence="1">
    <location>
        <begin position="24"/>
        <end position="531"/>
    </location>
</feature>
<evidence type="ECO:0000256" key="1">
    <source>
        <dbReference type="SAM" id="SignalP"/>
    </source>
</evidence>
<keyword evidence="3" id="KW-1185">Reference proteome</keyword>
<protein>
    <submittedName>
        <fullName evidence="2">Uncharacterized protein</fullName>
    </submittedName>
</protein>
<keyword evidence="1" id="KW-0732">Signal</keyword>
<feature type="signal peptide" evidence="1">
    <location>
        <begin position="1"/>
        <end position="23"/>
    </location>
</feature>
<dbReference type="Proteomes" id="UP001207742">
    <property type="component" value="Unassembled WGS sequence"/>
</dbReference>
<organism evidence="2 3">
    <name type="scientific">Chitinophaga nivalis</name>
    <dbReference type="NCBI Taxonomy" id="2991709"/>
    <lineage>
        <taxon>Bacteria</taxon>
        <taxon>Pseudomonadati</taxon>
        <taxon>Bacteroidota</taxon>
        <taxon>Chitinophagia</taxon>
        <taxon>Chitinophagales</taxon>
        <taxon>Chitinophagaceae</taxon>
        <taxon>Chitinophaga</taxon>
    </lineage>
</organism>
<dbReference type="EMBL" id="JAPDNS010000001">
    <property type="protein sequence ID" value="MCW3485129.1"/>
    <property type="molecule type" value="Genomic_DNA"/>
</dbReference>
<evidence type="ECO:0000313" key="2">
    <source>
        <dbReference type="EMBL" id="MCW3485129.1"/>
    </source>
</evidence>
<reference evidence="2 3" key="1">
    <citation type="submission" date="2022-10" db="EMBL/GenBank/DDBJ databases">
        <title>Chitinophaga nivalis PC15 sp. nov., isolated from Pyeongchang county, South Korea.</title>
        <authorList>
            <person name="Trinh H.N."/>
        </authorList>
    </citation>
    <scope>NUCLEOTIDE SEQUENCE [LARGE SCALE GENOMIC DNA]</scope>
    <source>
        <strain evidence="2 3">PC14</strain>
    </source>
</reference>
<evidence type="ECO:0000313" key="3">
    <source>
        <dbReference type="Proteomes" id="UP001207742"/>
    </source>
</evidence>
<sequence length="531" mass="58967">MKYLLRHLRVGLSAFLIPVVMLSACDGDGKKDDRKKETVAARKDTAQVNKVLGDTTTLSTEAYVAGIISRRQAIEKQLPGISREVAAQQYRSLALYVNTALTKMMSNEGVWLDKYASYDPATNGIPAKVQKRIDLLATAGVEPWGIGEGYTDLRIVPAFYTYLFKTSLPADYTAYLQLQADEDTVLYSADAGILIPFNAVGKRALNWEQFLDTYPNSIFVGNARELYERYCYDYLFGQDNTSSFDRVEDLSTLVPENKTEYLSFIQQHGQTKTGGIVKTFLTAVTTYQSYYELSRDIRSLITKIHSGETSLLPVQPDFQVAHIARLTKSVYDTVSLEIGGGITEKLVRSLDSVMYFQQDNQLYCVAVFSNAGKSAGAPVSGWMDVWAFKKTNDRWQTAAYLLQAGGGGMYGQAGYFDKLINMGNHTTGIVLSSGITHMGSNVSWDDVIAFNTDKLKPIINIVTQDAYDGGNGMQRCRQNRWWLQPAGQEENYNLVIIPGSCMGANVPLDRLTIPYKNGGYAIPEAFHDKGI</sequence>
<name>A0ABT3IMF4_9BACT</name>
<dbReference type="PROSITE" id="PS51257">
    <property type="entry name" value="PROKAR_LIPOPROTEIN"/>
    <property type="match status" value="1"/>
</dbReference>
<dbReference type="RefSeq" id="WP_264731208.1">
    <property type="nucleotide sequence ID" value="NZ_JAPDNR010000001.1"/>
</dbReference>